<dbReference type="Proteomes" id="UP001623290">
    <property type="component" value="Plasmid unnamed1"/>
</dbReference>
<feature type="transmembrane region" description="Helical" evidence="3">
    <location>
        <begin position="347"/>
        <end position="369"/>
    </location>
</feature>
<evidence type="ECO:0000313" key="5">
    <source>
        <dbReference type="EMBL" id="WRY35443.1"/>
    </source>
</evidence>
<feature type="compositionally biased region" description="Low complexity" evidence="2">
    <location>
        <begin position="46"/>
        <end position="55"/>
    </location>
</feature>
<feature type="region of interest" description="Disordered" evidence="2">
    <location>
        <begin position="521"/>
        <end position="540"/>
    </location>
</feature>
<keyword evidence="1 3" id="KW-0472">Membrane</keyword>
<dbReference type="InterPro" id="IPR050330">
    <property type="entry name" value="Bact_OuterMem_StrucFunc"/>
</dbReference>
<feature type="domain" description="OmpA-like" evidence="4">
    <location>
        <begin position="431"/>
        <end position="554"/>
    </location>
</feature>
<dbReference type="NCBIfam" id="TIGR03349">
    <property type="entry name" value="IV_VI_DotU"/>
    <property type="match status" value="1"/>
</dbReference>
<dbReference type="Pfam" id="PF00691">
    <property type="entry name" value="OmpA"/>
    <property type="match status" value="1"/>
</dbReference>
<dbReference type="Gene3D" id="3.30.1330.60">
    <property type="entry name" value="OmpA-like domain"/>
    <property type="match status" value="1"/>
</dbReference>
<evidence type="ECO:0000313" key="6">
    <source>
        <dbReference type="Proteomes" id="UP001623290"/>
    </source>
</evidence>
<dbReference type="SUPFAM" id="SSF103088">
    <property type="entry name" value="OmpA-like"/>
    <property type="match status" value="1"/>
</dbReference>
<dbReference type="InterPro" id="IPR038522">
    <property type="entry name" value="T4/T6SS_DotU_sf"/>
</dbReference>
<dbReference type="Gene3D" id="1.25.40.590">
    <property type="entry name" value="Type IV / VI secretion system, DotU"/>
    <property type="match status" value="1"/>
</dbReference>
<dbReference type="PROSITE" id="PS51123">
    <property type="entry name" value="OMPA_2"/>
    <property type="match status" value="1"/>
</dbReference>
<feature type="compositionally biased region" description="Pro residues" evidence="2">
    <location>
        <begin position="56"/>
        <end position="80"/>
    </location>
</feature>
<dbReference type="RefSeq" id="WP_330647215.1">
    <property type="nucleotide sequence ID" value="NZ_CP135444.1"/>
</dbReference>
<sequence>MSDDDDKTVFGQPLPSFPPRKDAGRPAAPQPPAREDDTWLGGALKPQQGYPAASPQQPPYPAPQPPQGWGHPVPPQPPQHVPQGGYPGQNPPDPNPYLPPQQPAATPYGQPLYQPDTGARPEGAGMFPDLNQPQAQAARVAPRIALADALRASARQSGEGAASNPLLAEATGLLILLGRLRTGLVEMQSGPLLDHVARAIDDFETRALARGLPAPQVRDAKYALSATADDIVQNLPGADRGMWLQYSMVARFFGERSSGVGFFQKVDEAMKVPGQSFNLLELMLSCLQLGFEGQYRTLPNGSVELARIRSAIYETLRRVSPRPDDDVSPAWEGVPMHGRRQRGATPVWVVGLIAGAMLVALFATLSTLLTRQSATVRDQVLALHRGIPDVTIERTEPVVTPYQASSTQMQRISDALQSEIDAGRVEVTQSTDWVLVRVGDALRFATGRETLADTQSVMPLLGAIAQTLDKENGPIRVVGHTDSVPMSGRGRFKTNQALSEARAQTVAGVLEGLVKDPARISAEGKGATDPVADNKTAEGRARNRRVEIMIPRED</sequence>
<evidence type="ECO:0000256" key="1">
    <source>
        <dbReference type="PROSITE-ProRule" id="PRU00473"/>
    </source>
</evidence>
<dbReference type="InterPro" id="IPR006665">
    <property type="entry name" value="OmpA-like"/>
</dbReference>
<accession>A0ABZ1E3Z1</accession>
<evidence type="ECO:0000256" key="3">
    <source>
        <dbReference type="SAM" id="Phobius"/>
    </source>
</evidence>
<feature type="compositionally biased region" description="Pro residues" evidence="2">
    <location>
        <begin position="89"/>
        <end position="102"/>
    </location>
</feature>
<name>A0ABZ1E3Z1_9RHOB</name>
<dbReference type="PANTHER" id="PTHR30329:SF19">
    <property type="entry name" value="OUTER MEMBRANE PROTEIN, OMPA FAMILY"/>
    <property type="match status" value="1"/>
</dbReference>
<keyword evidence="6" id="KW-1185">Reference proteome</keyword>
<geneLocation type="plasmid" evidence="5 6">
    <name>unnamed1</name>
</geneLocation>
<reference evidence="5 6" key="1">
    <citation type="submission" date="2023-09" db="EMBL/GenBank/DDBJ databases">
        <title>Thioclava shenzhenensis sp. nov., a multidrug resistant bacteria-antagonizing species isolated from coastal seawater.</title>
        <authorList>
            <person name="Long M."/>
        </authorList>
    </citation>
    <scope>NUCLEOTIDE SEQUENCE [LARGE SCALE GENOMIC DNA]</scope>
    <source>
        <strain evidence="5 6">FTW29</strain>
        <plasmid evidence="5 6">unnamed1</plasmid>
    </source>
</reference>
<dbReference type="InterPro" id="IPR017732">
    <property type="entry name" value="T4/T6SS_DotU"/>
</dbReference>
<keyword evidence="3" id="KW-0812">Transmembrane</keyword>
<dbReference type="NCBIfam" id="NF038228">
    <property type="entry name" value="IcmH_DotU_IVB"/>
    <property type="match status" value="1"/>
</dbReference>
<dbReference type="PANTHER" id="PTHR30329">
    <property type="entry name" value="STATOR ELEMENT OF FLAGELLAR MOTOR COMPLEX"/>
    <property type="match status" value="1"/>
</dbReference>
<gene>
    <name evidence="5" type="primary">icmH</name>
    <name evidence="5" type="ORF">RPE78_14410</name>
</gene>
<dbReference type="CDD" id="cd07185">
    <property type="entry name" value="OmpA_C-like"/>
    <property type="match status" value="1"/>
</dbReference>
<dbReference type="InterPro" id="IPR036737">
    <property type="entry name" value="OmpA-like_sf"/>
</dbReference>
<feature type="region of interest" description="Disordered" evidence="2">
    <location>
        <begin position="1"/>
        <end position="126"/>
    </location>
</feature>
<organism evidence="5 6">
    <name type="scientific">Thioclava litoralis</name>
    <dbReference type="NCBI Taxonomy" id="3076557"/>
    <lineage>
        <taxon>Bacteria</taxon>
        <taxon>Pseudomonadati</taxon>
        <taxon>Pseudomonadota</taxon>
        <taxon>Alphaproteobacteria</taxon>
        <taxon>Rhodobacterales</taxon>
        <taxon>Paracoccaceae</taxon>
        <taxon>Thioclava</taxon>
    </lineage>
</organism>
<proteinExistence type="predicted"/>
<protein>
    <submittedName>
        <fullName evidence="5">Type IVB secretion system protein IcmH/DotU</fullName>
    </submittedName>
</protein>
<evidence type="ECO:0000256" key="2">
    <source>
        <dbReference type="SAM" id="MobiDB-lite"/>
    </source>
</evidence>
<keyword evidence="5" id="KW-0614">Plasmid</keyword>
<dbReference type="Pfam" id="PF09850">
    <property type="entry name" value="DotU"/>
    <property type="match status" value="1"/>
</dbReference>
<evidence type="ECO:0000259" key="4">
    <source>
        <dbReference type="PROSITE" id="PS51123"/>
    </source>
</evidence>
<keyword evidence="3" id="KW-1133">Transmembrane helix</keyword>
<dbReference type="EMBL" id="CP135444">
    <property type="protein sequence ID" value="WRY35443.1"/>
    <property type="molecule type" value="Genomic_DNA"/>
</dbReference>